<dbReference type="Pfam" id="PF00672">
    <property type="entry name" value="HAMP"/>
    <property type="match status" value="1"/>
</dbReference>
<keyword evidence="3 7" id="KW-0472">Membrane</keyword>
<feature type="domain" description="HAMP" evidence="9">
    <location>
        <begin position="223"/>
        <end position="276"/>
    </location>
</feature>
<evidence type="ECO:0000313" key="11">
    <source>
        <dbReference type="Proteomes" id="UP000271031"/>
    </source>
</evidence>
<gene>
    <name evidence="10" type="ORF">EDM56_05635</name>
</gene>
<dbReference type="Pfam" id="PF00015">
    <property type="entry name" value="MCPsignal"/>
    <property type="match status" value="1"/>
</dbReference>
<comment type="caution">
    <text evidence="10">The sequence shown here is derived from an EMBL/GenBank/DDBJ whole genome shotgun (WGS) entry which is preliminary data.</text>
</comment>
<dbReference type="CDD" id="cd06225">
    <property type="entry name" value="HAMP"/>
    <property type="match status" value="1"/>
</dbReference>
<evidence type="ECO:0000259" key="9">
    <source>
        <dbReference type="PROSITE" id="PS50885"/>
    </source>
</evidence>
<keyword evidence="11" id="KW-1185">Reference proteome</keyword>
<dbReference type="RefSeq" id="WP_122916926.1">
    <property type="nucleotide sequence ID" value="NZ_RHHQ01000006.1"/>
</dbReference>
<name>A0A3M8DT19_9BACL</name>
<dbReference type="Gene3D" id="1.10.287.950">
    <property type="entry name" value="Methyl-accepting chemotaxis protein"/>
    <property type="match status" value="1"/>
</dbReference>
<dbReference type="OrthoDB" id="369835at2"/>
<dbReference type="Gene3D" id="6.10.340.10">
    <property type="match status" value="1"/>
</dbReference>
<evidence type="ECO:0000256" key="1">
    <source>
        <dbReference type="ARBA" id="ARBA00004236"/>
    </source>
</evidence>
<feature type="transmembrane region" description="Helical" evidence="7">
    <location>
        <begin position="12"/>
        <end position="38"/>
    </location>
</feature>
<evidence type="ECO:0000256" key="4">
    <source>
        <dbReference type="ARBA" id="ARBA00023224"/>
    </source>
</evidence>
<keyword evidence="2" id="KW-1003">Cell membrane</keyword>
<dbReference type="GO" id="GO:0007165">
    <property type="term" value="P:signal transduction"/>
    <property type="evidence" value="ECO:0007669"/>
    <property type="project" value="UniProtKB-KW"/>
</dbReference>
<dbReference type="GO" id="GO:0005886">
    <property type="term" value="C:plasma membrane"/>
    <property type="evidence" value="ECO:0007669"/>
    <property type="project" value="UniProtKB-SubCell"/>
</dbReference>
<dbReference type="PROSITE" id="PS50885">
    <property type="entry name" value="HAMP"/>
    <property type="match status" value="1"/>
</dbReference>
<dbReference type="PANTHER" id="PTHR32089">
    <property type="entry name" value="METHYL-ACCEPTING CHEMOTAXIS PROTEIN MCPB"/>
    <property type="match status" value="1"/>
</dbReference>
<keyword evidence="7" id="KW-0812">Transmembrane</keyword>
<evidence type="ECO:0000256" key="7">
    <source>
        <dbReference type="SAM" id="Phobius"/>
    </source>
</evidence>
<sequence length="581" mass="62233">MQTHMKKSKSSLSIKIITTTAILFLIAFLINGILSYWLNGAAIEDTIGSYGAQLASNVAKGVDADAYQQFLQSRTQDDNYWKVRDQFSTYREKIGAKYIYTVGLTNDRQVEILIDGAAKNDDTASPIGEISDATPDSLVAPVFNGELTHSAIVHSEKYGDLISSYAPIADKSGKVIGALGIDMEASFANTLIDKSIQSFLQKNMLLMVIVFLLILTILFLLIRKSLKPLAVMKEYVTQIADGDLTLDDLQIKSRDEIGALAAAVDQMKNNLKLLIGMARGLSFGIQGTTDELTESIANSKAASHHIAASIKEVASGVVVQQHGVEDSAKATEDLSIGIQRIAESAYTALESAIESGQASASGGEAMEKVTSQMSTIESAFGASFQLVQQLGSRSTEIGVIVETITAIANQTNLLALNAAIEAARAGEQGRGFAVVADEVRKLAEQSRDAAVQISGLIESIQLDTHQAIVEMEKGSKDVQEGLQVTGDAKAVFFTIAAVGKRVEEQMQEVSSTSEQISASCEEITAMVQRIADVARNSSDSTLAITSAAEQQLTIVKQVTDGMDSLRSMTNELEATIQHFKA</sequence>
<evidence type="ECO:0000256" key="2">
    <source>
        <dbReference type="ARBA" id="ARBA00022475"/>
    </source>
</evidence>
<feature type="domain" description="Methyl-accepting transducer" evidence="8">
    <location>
        <begin position="295"/>
        <end position="531"/>
    </location>
</feature>
<comment type="subcellular location">
    <subcellularLocation>
        <location evidence="1">Cell membrane</location>
    </subcellularLocation>
</comment>
<evidence type="ECO:0000259" key="8">
    <source>
        <dbReference type="PROSITE" id="PS50111"/>
    </source>
</evidence>
<reference evidence="10 11" key="1">
    <citation type="submission" date="2018-10" db="EMBL/GenBank/DDBJ databases">
        <title>Phylogenomics of Brevibacillus.</title>
        <authorList>
            <person name="Dunlap C."/>
        </authorList>
    </citation>
    <scope>NUCLEOTIDE SEQUENCE [LARGE SCALE GENOMIC DNA]</scope>
    <source>
        <strain evidence="10 11">JCM 15716</strain>
    </source>
</reference>
<dbReference type="Proteomes" id="UP000271031">
    <property type="component" value="Unassembled WGS sequence"/>
</dbReference>
<dbReference type="InterPro" id="IPR003660">
    <property type="entry name" value="HAMP_dom"/>
</dbReference>
<dbReference type="EMBL" id="RHHQ01000006">
    <property type="protein sequence ID" value="RNB91074.1"/>
    <property type="molecule type" value="Genomic_DNA"/>
</dbReference>
<dbReference type="PROSITE" id="PS50111">
    <property type="entry name" value="CHEMOTAXIS_TRANSDUC_2"/>
    <property type="match status" value="1"/>
</dbReference>
<dbReference type="SUPFAM" id="SSF58104">
    <property type="entry name" value="Methyl-accepting chemotaxis protein (MCP) signaling domain"/>
    <property type="match status" value="1"/>
</dbReference>
<dbReference type="AlphaFoldDB" id="A0A3M8DT19"/>
<proteinExistence type="inferred from homology"/>
<comment type="similarity">
    <text evidence="5">Belongs to the methyl-accepting chemotaxis (MCP) protein family.</text>
</comment>
<dbReference type="CDD" id="cd11386">
    <property type="entry name" value="MCP_signal"/>
    <property type="match status" value="1"/>
</dbReference>
<protein>
    <submittedName>
        <fullName evidence="10">Methyl-accepting chemotaxis protein</fullName>
    </submittedName>
</protein>
<evidence type="ECO:0000313" key="10">
    <source>
        <dbReference type="EMBL" id="RNB91074.1"/>
    </source>
</evidence>
<dbReference type="SMART" id="SM00283">
    <property type="entry name" value="MA"/>
    <property type="match status" value="1"/>
</dbReference>
<dbReference type="PANTHER" id="PTHR32089:SF112">
    <property type="entry name" value="LYSOZYME-LIKE PROTEIN-RELATED"/>
    <property type="match status" value="1"/>
</dbReference>
<organism evidence="10 11">
    <name type="scientific">Brevibacillus fluminis</name>
    <dbReference type="NCBI Taxonomy" id="511487"/>
    <lineage>
        <taxon>Bacteria</taxon>
        <taxon>Bacillati</taxon>
        <taxon>Bacillota</taxon>
        <taxon>Bacilli</taxon>
        <taxon>Bacillales</taxon>
        <taxon>Paenibacillaceae</taxon>
        <taxon>Brevibacillus</taxon>
    </lineage>
</organism>
<feature type="transmembrane region" description="Helical" evidence="7">
    <location>
        <begin position="204"/>
        <end position="222"/>
    </location>
</feature>
<dbReference type="InterPro" id="IPR029151">
    <property type="entry name" value="Sensor-like_sf"/>
</dbReference>
<dbReference type="SUPFAM" id="SSF103190">
    <property type="entry name" value="Sensory domain-like"/>
    <property type="match status" value="1"/>
</dbReference>
<keyword evidence="7" id="KW-1133">Transmembrane helix</keyword>
<dbReference type="InterPro" id="IPR004089">
    <property type="entry name" value="MCPsignal_dom"/>
</dbReference>
<evidence type="ECO:0000256" key="3">
    <source>
        <dbReference type="ARBA" id="ARBA00023136"/>
    </source>
</evidence>
<accession>A0A3M8DT19</accession>
<keyword evidence="4 6" id="KW-0807">Transducer</keyword>
<evidence type="ECO:0000256" key="6">
    <source>
        <dbReference type="PROSITE-ProRule" id="PRU00284"/>
    </source>
</evidence>
<evidence type="ECO:0000256" key="5">
    <source>
        <dbReference type="ARBA" id="ARBA00029447"/>
    </source>
</evidence>
<dbReference type="SMART" id="SM00304">
    <property type="entry name" value="HAMP"/>
    <property type="match status" value="1"/>
</dbReference>